<dbReference type="SUPFAM" id="SSF46992">
    <property type="entry name" value="Ribosomal protein S20"/>
    <property type="match status" value="1"/>
</dbReference>
<evidence type="ECO:0000256" key="6">
    <source>
        <dbReference type="SAM" id="Phobius"/>
    </source>
</evidence>
<dbReference type="PANTHER" id="PTHR33398:SF1">
    <property type="entry name" value="SMALL RIBOSOMAL SUBUNIT PROTEIN BS20C"/>
    <property type="match status" value="1"/>
</dbReference>
<dbReference type="HAMAP" id="MF_00500">
    <property type="entry name" value="Ribosomal_bS20"/>
    <property type="match status" value="1"/>
</dbReference>
<sequence length="194" mass="21450">MEVSQIIDKAASRRSETRIAFLKEFCMGAIVMLGLVLCYRGVTGAFAESESLSLGLTGRANSASFAQPIAISPFLQTSTRQMVWVPEAKLRKRDRQGERHRIYNKAIKSAVKTRTKKALRAIDEAKKGGISNEADLQASDKLMSEAYKEIDKAITKGVMKKNTGARQKSRIATWRKKLLIENGLYSPEAAPQSA</sequence>
<evidence type="ECO:0000256" key="4">
    <source>
        <dbReference type="ARBA" id="ARBA00022980"/>
    </source>
</evidence>
<feature type="transmembrane region" description="Helical" evidence="6">
    <location>
        <begin position="21"/>
        <end position="42"/>
    </location>
</feature>
<dbReference type="Gene3D" id="1.20.58.110">
    <property type="entry name" value="Ribosomal protein S20"/>
    <property type="match status" value="1"/>
</dbReference>
<dbReference type="InterPro" id="IPR036510">
    <property type="entry name" value="Ribosomal_bS20_sf"/>
</dbReference>
<dbReference type="HOGENOM" id="CLU_1404793_0_0_1"/>
<evidence type="ECO:0000256" key="1">
    <source>
        <dbReference type="ARBA" id="ARBA00007634"/>
    </source>
</evidence>
<dbReference type="GO" id="GO:0070181">
    <property type="term" value="F:small ribosomal subunit rRNA binding"/>
    <property type="evidence" value="ECO:0007669"/>
    <property type="project" value="TreeGrafter"/>
</dbReference>
<evidence type="ECO:0000256" key="2">
    <source>
        <dbReference type="ARBA" id="ARBA00022730"/>
    </source>
</evidence>
<dbReference type="GO" id="GO:0006412">
    <property type="term" value="P:translation"/>
    <property type="evidence" value="ECO:0007669"/>
    <property type="project" value="InterPro"/>
</dbReference>
<evidence type="ECO:0000313" key="7">
    <source>
        <dbReference type="EMBL" id="AAP79183.1"/>
    </source>
</evidence>
<evidence type="ECO:0000256" key="3">
    <source>
        <dbReference type="ARBA" id="ARBA00022884"/>
    </source>
</evidence>
<comment type="similarity">
    <text evidence="1">Belongs to the bacterial ribosomal protein bS20 family.</text>
</comment>
<evidence type="ECO:0000256" key="5">
    <source>
        <dbReference type="ARBA" id="ARBA00023274"/>
    </source>
</evidence>
<keyword evidence="6" id="KW-1133">Transmembrane helix</keyword>
<keyword evidence="6" id="KW-0812">Transmembrane</keyword>
<dbReference type="AlphaFoldDB" id="Q7XYL1"/>
<reference evidence="7" key="1">
    <citation type="journal article" date="2003" name="Proc. Natl. Acad. Sci. U.S.A.">
        <title>Lateral gene transfer and the evolution of plastid-targeted proteins in the secondary plastid-containing alga Bigelowiella natans.</title>
        <authorList>
            <person name="Archibald J.M."/>
            <person name="Rogers M.B."/>
            <person name="Toop M."/>
            <person name="Ishida K."/>
            <person name="Keeling P.J."/>
        </authorList>
    </citation>
    <scope>NUCLEOTIDE SEQUENCE</scope>
    <source>
        <strain evidence="7">CCMP 621</strain>
    </source>
</reference>
<keyword evidence="5" id="KW-0687">Ribonucleoprotein</keyword>
<protein>
    <submittedName>
        <fullName evidence="7">Ribosomal protein rpS20</fullName>
    </submittedName>
</protein>
<dbReference type="Pfam" id="PF01649">
    <property type="entry name" value="Ribosomal_S20p"/>
    <property type="match status" value="1"/>
</dbReference>
<name>Q7XYL1_BIGNA</name>
<proteinExistence type="evidence at transcript level"/>
<dbReference type="InterPro" id="IPR002583">
    <property type="entry name" value="Ribosomal_bS20"/>
</dbReference>
<dbReference type="PANTHER" id="PTHR33398">
    <property type="entry name" value="30S RIBOSOMAL PROTEIN S20"/>
    <property type="match status" value="1"/>
</dbReference>
<keyword evidence="2" id="KW-0699">rRNA-binding</keyword>
<dbReference type="EMBL" id="AY267669">
    <property type="protein sequence ID" value="AAP79183.1"/>
    <property type="molecule type" value="mRNA"/>
</dbReference>
<keyword evidence="3" id="KW-0694">RNA-binding</keyword>
<keyword evidence="4 7" id="KW-0689">Ribosomal protein</keyword>
<dbReference type="GO" id="GO:0003735">
    <property type="term" value="F:structural constituent of ribosome"/>
    <property type="evidence" value="ECO:0007669"/>
    <property type="project" value="InterPro"/>
</dbReference>
<dbReference type="GO" id="GO:0015935">
    <property type="term" value="C:small ribosomal subunit"/>
    <property type="evidence" value="ECO:0007669"/>
    <property type="project" value="TreeGrafter"/>
</dbReference>
<organism evidence="7">
    <name type="scientific">Bigelowiella natans</name>
    <name type="common">Pedinomonas minutissima</name>
    <name type="synonym">Chlorarachnion sp. (strain CCMP621)</name>
    <dbReference type="NCBI Taxonomy" id="227086"/>
    <lineage>
        <taxon>Eukaryota</taxon>
        <taxon>Sar</taxon>
        <taxon>Rhizaria</taxon>
        <taxon>Cercozoa</taxon>
        <taxon>Chlorarachniophyceae</taxon>
        <taxon>Bigelowiella</taxon>
    </lineage>
</organism>
<keyword evidence="6" id="KW-0472">Membrane</keyword>
<dbReference type="NCBIfam" id="TIGR00029">
    <property type="entry name" value="S20"/>
    <property type="match status" value="1"/>
</dbReference>
<accession>Q7XYL1</accession>